<comment type="catalytic activity">
    <reaction evidence="8">
        <text>a 6-O-methyl-2'-deoxyguanosine in DNA + L-cysteinyl-[protein] = S-methyl-L-cysteinyl-[protein] + a 2'-deoxyguanosine in DNA</text>
        <dbReference type="Rhea" id="RHEA:24000"/>
        <dbReference type="Rhea" id="RHEA-COMP:10131"/>
        <dbReference type="Rhea" id="RHEA-COMP:10132"/>
        <dbReference type="Rhea" id="RHEA-COMP:11367"/>
        <dbReference type="Rhea" id="RHEA-COMP:11368"/>
        <dbReference type="ChEBI" id="CHEBI:29950"/>
        <dbReference type="ChEBI" id="CHEBI:82612"/>
        <dbReference type="ChEBI" id="CHEBI:85445"/>
        <dbReference type="ChEBI" id="CHEBI:85448"/>
        <dbReference type="EC" id="2.1.1.63"/>
    </reaction>
</comment>
<feature type="domain" description="Methylated-DNA-[protein]-cysteine S-methyltransferase DNA binding" evidence="9">
    <location>
        <begin position="82"/>
        <end position="166"/>
    </location>
</feature>
<dbReference type="GO" id="GO:0032259">
    <property type="term" value="P:methylation"/>
    <property type="evidence" value="ECO:0007669"/>
    <property type="project" value="UniProtKB-KW"/>
</dbReference>
<dbReference type="Pfam" id="PF02870">
    <property type="entry name" value="Methyltransf_1N"/>
    <property type="match status" value="1"/>
</dbReference>
<evidence type="ECO:0000256" key="8">
    <source>
        <dbReference type="ARBA" id="ARBA00049348"/>
    </source>
</evidence>
<dbReference type="NCBIfam" id="TIGR00589">
    <property type="entry name" value="ogt"/>
    <property type="match status" value="1"/>
</dbReference>
<accession>A0A379CD17</accession>
<dbReference type="PROSITE" id="PS00374">
    <property type="entry name" value="MGMT"/>
    <property type="match status" value="1"/>
</dbReference>
<dbReference type="EC" id="2.1.1.63" evidence="3"/>
<evidence type="ECO:0000259" key="10">
    <source>
        <dbReference type="Pfam" id="PF02870"/>
    </source>
</evidence>
<keyword evidence="5 11" id="KW-0808">Transferase</keyword>
<feature type="domain" description="Methylguanine DNA methyltransferase ribonuclease-like" evidence="10">
    <location>
        <begin position="8"/>
        <end position="75"/>
    </location>
</feature>
<dbReference type="Pfam" id="PF01035">
    <property type="entry name" value="DNA_binding_1"/>
    <property type="match status" value="1"/>
</dbReference>
<comment type="similarity">
    <text evidence="2">Belongs to the MGMT family.</text>
</comment>
<evidence type="ECO:0000256" key="6">
    <source>
        <dbReference type="ARBA" id="ARBA00022763"/>
    </source>
</evidence>
<dbReference type="InterPro" id="IPR001497">
    <property type="entry name" value="MethylDNA_cys_MeTrfase_AS"/>
</dbReference>
<dbReference type="FunFam" id="1.10.10.10:FF:000214">
    <property type="entry name" value="Methylated-DNA--protein-cysteine methyltransferase"/>
    <property type="match status" value="1"/>
</dbReference>
<dbReference type="SUPFAM" id="SSF53155">
    <property type="entry name" value="Methylated DNA-protein cysteine methyltransferase domain"/>
    <property type="match status" value="1"/>
</dbReference>
<evidence type="ECO:0000313" key="11">
    <source>
        <dbReference type="EMBL" id="SUB60211.1"/>
    </source>
</evidence>
<evidence type="ECO:0000259" key="9">
    <source>
        <dbReference type="Pfam" id="PF01035"/>
    </source>
</evidence>
<dbReference type="Gene3D" id="1.10.10.10">
    <property type="entry name" value="Winged helix-like DNA-binding domain superfamily/Winged helix DNA-binding domain"/>
    <property type="match status" value="1"/>
</dbReference>
<dbReference type="InterPro" id="IPR036631">
    <property type="entry name" value="MGMT_N_sf"/>
</dbReference>
<protein>
    <recommendedName>
        <fullName evidence="3">methylated-DNA--[protein]-cysteine S-methyltransferase</fullName>
        <ecNumber evidence="3">2.1.1.63</ecNumber>
    </recommendedName>
</protein>
<dbReference type="RefSeq" id="WP_019595597.1">
    <property type="nucleotide sequence ID" value="NZ_FOVA01000007.1"/>
</dbReference>
<dbReference type="InterPro" id="IPR008332">
    <property type="entry name" value="MethylG_MeTrfase_N"/>
</dbReference>
<gene>
    <name evidence="11" type="primary">ogt</name>
    <name evidence="11" type="ORF">NCTC11460_00089</name>
</gene>
<evidence type="ECO:0000256" key="2">
    <source>
        <dbReference type="ARBA" id="ARBA00008711"/>
    </source>
</evidence>
<dbReference type="InterPro" id="IPR036388">
    <property type="entry name" value="WH-like_DNA-bd_sf"/>
</dbReference>
<reference evidence="11 12" key="1">
    <citation type="submission" date="2018-06" db="EMBL/GenBank/DDBJ databases">
        <authorList>
            <consortium name="Pathogen Informatics"/>
            <person name="Doyle S."/>
        </authorList>
    </citation>
    <scope>NUCLEOTIDE SEQUENCE [LARGE SCALE GENOMIC DNA]</scope>
    <source>
        <strain evidence="11 12">NCTC11460</strain>
    </source>
</reference>
<dbReference type="Gene3D" id="3.30.160.70">
    <property type="entry name" value="Methylated DNA-protein cysteine methyltransferase domain"/>
    <property type="match status" value="1"/>
</dbReference>
<dbReference type="SUPFAM" id="SSF46767">
    <property type="entry name" value="Methylated DNA-protein cysteine methyltransferase, C-terminal domain"/>
    <property type="match status" value="1"/>
</dbReference>
<dbReference type="CDD" id="cd06445">
    <property type="entry name" value="ATase"/>
    <property type="match status" value="1"/>
</dbReference>
<evidence type="ECO:0000256" key="1">
    <source>
        <dbReference type="ARBA" id="ARBA00001286"/>
    </source>
</evidence>
<dbReference type="Proteomes" id="UP000255101">
    <property type="component" value="Unassembled WGS sequence"/>
</dbReference>
<dbReference type="PANTHER" id="PTHR10815:SF5">
    <property type="entry name" value="METHYLATED-DNA--PROTEIN-CYSTEINE METHYLTRANSFERASE"/>
    <property type="match status" value="1"/>
</dbReference>
<dbReference type="InterPro" id="IPR014048">
    <property type="entry name" value="MethylDNA_cys_MeTrfase_DNA-bd"/>
</dbReference>
<dbReference type="GO" id="GO:0003908">
    <property type="term" value="F:methylated-DNA-[protein]-cysteine S-methyltransferase activity"/>
    <property type="evidence" value="ECO:0007669"/>
    <property type="project" value="UniProtKB-EC"/>
</dbReference>
<name>A0A379CD17_9FIRM</name>
<proteinExistence type="inferred from homology"/>
<evidence type="ECO:0000256" key="7">
    <source>
        <dbReference type="ARBA" id="ARBA00023204"/>
    </source>
</evidence>
<evidence type="ECO:0000256" key="3">
    <source>
        <dbReference type="ARBA" id="ARBA00011918"/>
    </source>
</evidence>
<evidence type="ECO:0000256" key="5">
    <source>
        <dbReference type="ARBA" id="ARBA00022679"/>
    </source>
</evidence>
<dbReference type="EMBL" id="UGTB01000004">
    <property type="protein sequence ID" value="SUB60211.1"/>
    <property type="molecule type" value="Genomic_DNA"/>
</dbReference>
<keyword evidence="6" id="KW-0227">DNA damage</keyword>
<comment type="catalytic activity">
    <reaction evidence="1">
        <text>a 4-O-methyl-thymidine in DNA + L-cysteinyl-[protein] = a thymidine in DNA + S-methyl-L-cysteinyl-[protein]</text>
        <dbReference type="Rhea" id="RHEA:53428"/>
        <dbReference type="Rhea" id="RHEA-COMP:10131"/>
        <dbReference type="Rhea" id="RHEA-COMP:10132"/>
        <dbReference type="Rhea" id="RHEA-COMP:13555"/>
        <dbReference type="Rhea" id="RHEA-COMP:13556"/>
        <dbReference type="ChEBI" id="CHEBI:29950"/>
        <dbReference type="ChEBI" id="CHEBI:82612"/>
        <dbReference type="ChEBI" id="CHEBI:137386"/>
        <dbReference type="ChEBI" id="CHEBI:137387"/>
        <dbReference type="EC" id="2.1.1.63"/>
    </reaction>
</comment>
<organism evidence="11 12">
    <name type="scientific">Peptostreptococcus anaerobius</name>
    <dbReference type="NCBI Taxonomy" id="1261"/>
    <lineage>
        <taxon>Bacteria</taxon>
        <taxon>Bacillati</taxon>
        <taxon>Bacillota</taxon>
        <taxon>Clostridia</taxon>
        <taxon>Peptostreptococcales</taxon>
        <taxon>Peptostreptococcaceae</taxon>
        <taxon>Peptostreptococcus</taxon>
    </lineage>
</organism>
<dbReference type="AlphaFoldDB" id="A0A379CD17"/>
<dbReference type="PANTHER" id="PTHR10815">
    <property type="entry name" value="METHYLATED-DNA--PROTEIN-CYSTEINE METHYLTRANSFERASE"/>
    <property type="match status" value="1"/>
</dbReference>
<sequence length="168" mass="18782">MLYLSSEYSTPIGDVVMACDKEQKYLVGLWFLGQKYFAGGEKNIKKIGDNKVFENTRRWLDQYFAGDNPSPTSLDIKFDSSDFRMEVWNILMDIPYGKTVTYGDIADIIAQKRSLNSMSAQAVGGAVGHNPISIVVPCHRVVGKKSKLVGYAAGIDKKRWLLDFESGK</sequence>
<keyword evidence="7" id="KW-0234">DNA repair</keyword>
<dbReference type="GO" id="GO:0006281">
    <property type="term" value="P:DNA repair"/>
    <property type="evidence" value="ECO:0007669"/>
    <property type="project" value="UniProtKB-KW"/>
</dbReference>
<keyword evidence="4 11" id="KW-0489">Methyltransferase</keyword>
<dbReference type="InterPro" id="IPR036217">
    <property type="entry name" value="MethylDNA_cys_MeTrfase_DNAb"/>
</dbReference>
<evidence type="ECO:0000313" key="12">
    <source>
        <dbReference type="Proteomes" id="UP000255101"/>
    </source>
</evidence>
<evidence type="ECO:0000256" key="4">
    <source>
        <dbReference type="ARBA" id="ARBA00022603"/>
    </source>
</evidence>